<dbReference type="Pfam" id="PF00831">
    <property type="entry name" value="Ribosomal_L29"/>
    <property type="match status" value="1"/>
</dbReference>
<evidence type="ECO:0000256" key="5">
    <source>
        <dbReference type="HAMAP-Rule" id="MF_00374"/>
    </source>
</evidence>
<name>A0A1G4NSG5_9FLOR</name>
<gene>
    <name evidence="5 6" type="primary">rpl29</name>
    <name evidence="6" type="ORF">HV04060_174</name>
</gene>
<sequence length="70" mass="8618">MIKLTLADMRKMTNHDIDTEILKIKQELFNFRMKLTTRQQVKPHLIKKYKRQLSQLMTIKHEQYFNINNQ</sequence>
<evidence type="ECO:0000313" key="6">
    <source>
        <dbReference type="EMBL" id="SCW21600.1"/>
    </source>
</evidence>
<keyword evidence="6" id="KW-0934">Plastid</keyword>
<geneLocation type="chloroplast" evidence="6"/>
<dbReference type="GO" id="GO:0003735">
    <property type="term" value="F:structural constituent of ribosome"/>
    <property type="evidence" value="ECO:0007669"/>
    <property type="project" value="InterPro"/>
</dbReference>
<dbReference type="NCBIfam" id="TIGR00012">
    <property type="entry name" value="L29"/>
    <property type="match status" value="1"/>
</dbReference>
<dbReference type="EMBL" id="LT622864">
    <property type="protein sequence ID" value="SCW21600.1"/>
    <property type="molecule type" value="Genomic_DNA"/>
</dbReference>
<dbReference type="PANTHER" id="PTHR10916">
    <property type="entry name" value="60S RIBOSOMAL PROTEIN L35/50S RIBOSOMAL PROTEIN L29"/>
    <property type="match status" value="1"/>
</dbReference>
<dbReference type="RefSeq" id="YP_009313346.1">
    <property type="nucleotide sequence ID" value="NC_031656.1"/>
</dbReference>
<reference evidence="6" key="2">
    <citation type="submission" date="2016-10" db="EMBL/GenBank/DDBJ databases">
        <authorList>
            <person name="de Groot N.N."/>
        </authorList>
    </citation>
    <scope>NUCLEOTIDE SEQUENCE</scope>
    <source>
        <strain evidence="6">HV04060</strain>
    </source>
</reference>
<comment type="similarity">
    <text evidence="1 5">Belongs to the universal ribosomal protein uL29 family.</text>
</comment>
<evidence type="ECO:0000256" key="2">
    <source>
        <dbReference type="ARBA" id="ARBA00022980"/>
    </source>
</evidence>
<dbReference type="HAMAP" id="MF_00374">
    <property type="entry name" value="Ribosomal_uL29"/>
    <property type="match status" value="1"/>
</dbReference>
<dbReference type="InterPro" id="IPR036049">
    <property type="entry name" value="Ribosomal_uL29_sf"/>
</dbReference>
<dbReference type="GO" id="GO:0022625">
    <property type="term" value="C:cytosolic large ribosomal subunit"/>
    <property type="evidence" value="ECO:0007669"/>
    <property type="project" value="TreeGrafter"/>
</dbReference>
<evidence type="ECO:0000256" key="4">
    <source>
        <dbReference type="ARBA" id="ARBA00040028"/>
    </source>
</evidence>
<dbReference type="InterPro" id="IPR001854">
    <property type="entry name" value="Ribosomal_uL29"/>
</dbReference>
<proteinExistence type="inferred from homology"/>
<dbReference type="CDD" id="cd00427">
    <property type="entry name" value="Ribosomal_L29_HIP"/>
    <property type="match status" value="1"/>
</dbReference>
<protein>
    <recommendedName>
        <fullName evidence="4 5">Large ribosomal subunit protein uL29c</fullName>
    </recommendedName>
</protein>
<dbReference type="InterPro" id="IPR050063">
    <property type="entry name" value="Ribosomal_protein_uL29"/>
</dbReference>
<reference evidence="6" key="1">
    <citation type="submission" date="2016-10" db="EMBL/GenBank/DDBJ databases">
        <title>Chloroplast genomes as a tool to resolve red algal phylogenies: a case study in the Nemaliales.</title>
        <authorList>
            <person name="Costa J.F."/>
            <person name="Lin S.M."/>
            <person name="Macaya E.C."/>
            <person name="Fernandez-Garcia C."/>
            <person name="Verbruggen H."/>
        </authorList>
    </citation>
    <scope>NUCLEOTIDE SEQUENCE</scope>
    <source>
        <strain evidence="6">HV04060</strain>
    </source>
</reference>
<keyword evidence="3 5" id="KW-0687">Ribonucleoprotein</keyword>
<organism evidence="6">
    <name type="scientific">Dichotomaria marginata</name>
    <dbReference type="NCBI Taxonomy" id="268567"/>
    <lineage>
        <taxon>Eukaryota</taxon>
        <taxon>Rhodophyta</taxon>
        <taxon>Florideophyceae</taxon>
        <taxon>Nemaliophycidae</taxon>
        <taxon>Nemaliales</taxon>
        <taxon>Galaxauraceae</taxon>
        <taxon>Dichotomaria</taxon>
    </lineage>
</organism>
<keyword evidence="6" id="KW-0150">Chloroplast</keyword>
<keyword evidence="2 5" id="KW-0689">Ribosomal protein</keyword>
<comment type="subcellular location">
    <subcellularLocation>
        <location evidence="5">Plastid</location>
        <location evidence="5">Chloroplast</location>
    </subcellularLocation>
</comment>
<dbReference type="AlphaFoldDB" id="A0A1G4NSG5"/>
<dbReference type="Gene3D" id="1.10.287.310">
    <property type="match status" value="1"/>
</dbReference>
<dbReference type="GO" id="GO:0009507">
    <property type="term" value="C:chloroplast"/>
    <property type="evidence" value="ECO:0007669"/>
    <property type="project" value="UniProtKB-SubCell"/>
</dbReference>
<dbReference type="PANTHER" id="PTHR10916:SF0">
    <property type="entry name" value="LARGE RIBOSOMAL SUBUNIT PROTEIN UL29C"/>
    <property type="match status" value="1"/>
</dbReference>
<dbReference type="GeneID" id="29998516"/>
<accession>A0A1G4NSG5</accession>
<dbReference type="SUPFAM" id="SSF46561">
    <property type="entry name" value="Ribosomal protein L29 (L29p)"/>
    <property type="match status" value="1"/>
</dbReference>
<evidence type="ECO:0000256" key="3">
    <source>
        <dbReference type="ARBA" id="ARBA00023274"/>
    </source>
</evidence>
<dbReference type="GO" id="GO:0006412">
    <property type="term" value="P:translation"/>
    <property type="evidence" value="ECO:0007669"/>
    <property type="project" value="UniProtKB-UniRule"/>
</dbReference>
<evidence type="ECO:0000256" key="1">
    <source>
        <dbReference type="ARBA" id="ARBA00009254"/>
    </source>
</evidence>